<gene>
    <name evidence="3" type="ORF">MNBD_GAMMA14-1515</name>
</gene>
<dbReference type="InterPro" id="IPR051099">
    <property type="entry name" value="AGR/TXD"/>
</dbReference>
<dbReference type="InterPro" id="IPR012336">
    <property type="entry name" value="Thioredoxin-like_fold"/>
</dbReference>
<feature type="domain" description="Thioredoxin" evidence="2">
    <location>
        <begin position="59"/>
        <end position="212"/>
    </location>
</feature>
<evidence type="ECO:0000313" key="3">
    <source>
        <dbReference type="EMBL" id="VAW79886.1"/>
    </source>
</evidence>
<dbReference type="AlphaFoldDB" id="A0A3B0ZGR3"/>
<accession>A0A3B0ZGR3</accession>
<name>A0A3B0ZGR3_9ZZZZ</name>
<reference evidence="3" key="1">
    <citation type="submission" date="2018-06" db="EMBL/GenBank/DDBJ databases">
        <authorList>
            <person name="Zhirakovskaya E."/>
        </authorList>
    </citation>
    <scope>NUCLEOTIDE SEQUENCE</scope>
</reference>
<dbReference type="PANTHER" id="PTHR15337">
    <property type="entry name" value="ANTERIOR GRADIENT PROTEIN-RELATED"/>
    <property type="match status" value="1"/>
</dbReference>
<sequence length="390" mass="44148">MRQKNDVLVAAELPVTGANFPASACLLATRVRSDQYEGIHAAGVRAEREHVMKPGTVMLLFLFLMPTLSLAQETGGYENPGYHEKPAWFKSSFLDIREDVKEAAGTGKRVMLYFYQDGCPYCAKLLDTNFSQREIAEKTQKYFDVIAINMWGALEVVDLNGKTTHEKDFAAGLKVMFTPTLLFLDEQGKVVLRLNGYYPPHKFSAVIDYVGQHKEKDISFRDFWKARAPSVASGKLHQSPDWLQPPYALDQRKTGKPLLVFFEQKECSACDELHQDILAQEESRKLLSGFDVALFDMWSKTPLTTPDGKVTTAAKWAKTLNVQYVPTLVMFDTTGKEVFRSEAYLRTFHVQSVLDYVLSGAYLKQPNFQRYIQTRADALEAQGVHINLMD</sequence>
<evidence type="ECO:0000259" key="2">
    <source>
        <dbReference type="PROSITE" id="PS51352"/>
    </source>
</evidence>
<dbReference type="SUPFAM" id="SSF52833">
    <property type="entry name" value="Thioredoxin-like"/>
    <property type="match status" value="2"/>
</dbReference>
<dbReference type="Gene3D" id="3.40.30.10">
    <property type="entry name" value="Glutaredoxin"/>
    <property type="match status" value="2"/>
</dbReference>
<evidence type="ECO:0000256" key="1">
    <source>
        <dbReference type="ARBA" id="ARBA00022729"/>
    </source>
</evidence>
<dbReference type="Pfam" id="PF13098">
    <property type="entry name" value="Thioredoxin_2"/>
    <property type="match status" value="2"/>
</dbReference>
<dbReference type="EMBL" id="UOFM01000333">
    <property type="protein sequence ID" value="VAW79886.1"/>
    <property type="molecule type" value="Genomic_DNA"/>
</dbReference>
<dbReference type="InterPro" id="IPR013766">
    <property type="entry name" value="Thioredoxin_domain"/>
</dbReference>
<organism evidence="3">
    <name type="scientific">hydrothermal vent metagenome</name>
    <dbReference type="NCBI Taxonomy" id="652676"/>
    <lineage>
        <taxon>unclassified sequences</taxon>
        <taxon>metagenomes</taxon>
        <taxon>ecological metagenomes</taxon>
    </lineage>
</organism>
<proteinExistence type="predicted"/>
<keyword evidence="1" id="KW-0732">Signal</keyword>
<dbReference type="PANTHER" id="PTHR15337:SF11">
    <property type="entry name" value="THIOREDOXIN DOMAIN-CONTAINING PROTEIN"/>
    <property type="match status" value="1"/>
</dbReference>
<dbReference type="InterPro" id="IPR036249">
    <property type="entry name" value="Thioredoxin-like_sf"/>
</dbReference>
<protein>
    <submittedName>
        <fullName evidence="3">Thioredoxin SoxW</fullName>
    </submittedName>
</protein>
<dbReference type="PROSITE" id="PS51352">
    <property type="entry name" value="THIOREDOXIN_2"/>
    <property type="match status" value="1"/>
</dbReference>